<sequence>DKVWDLAEFVSLWKAATPPLLNNRIPSFERTLSGYDCDEVSRSLLRGLAFVTTSNTSTASCRATLHPLFRDRLPLEPIHRFRALFSAKPRWARPEIEPFLVDLVGAEDVGADDASEAEARRVKKAIDTLLLKYTRSTKRPDGVMVHTQRIS</sequence>
<gene>
    <name evidence="1" type="ORF">EV182_006452</name>
</gene>
<dbReference type="Proteomes" id="UP001145114">
    <property type="component" value="Unassembled WGS sequence"/>
</dbReference>
<proteinExistence type="predicted"/>
<protein>
    <submittedName>
        <fullName evidence="1">Uncharacterized protein</fullName>
    </submittedName>
</protein>
<evidence type="ECO:0000313" key="2">
    <source>
        <dbReference type="Proteomes" id="UP001145114"/>
    </source>
</evidence>
<evidence type="ECO:0000313" key="1">
    <source>
        <dbReference type="EMBL" id="KAJ1677303.1"/>
    </source>
</evidence>
<keyword evidence="2" id="KW-1185">Reference proteome</keyword>
<feature type="non-terminal residue" evidence="1">
    <location>
        <position position="1"/>
    </location>
</feature>
<dbReference type="EMBL" id="JAMZIH010002652">
    <property type="protein sequence ID" value="KAJ1677303.1"/>
    <property type="molecule type" value="Genomic_DNA"/>
</dbReference>
<accession>A0ACC1HQ95</accession>
<comment type="caution">
    <text evidence="1">The sequence shown here is derived from an EMBL/GenBank/DDBJ whole genome shotgun (WGS) entry which is preliminary data.</text>
</comment>
<reference evidence="1" key="1">
    <citation type="submission" date="2022-06" db="EMBL/GenBank/DDBJ databases">
        <title>Phylogenomic reconstructions and comparative analyses of Kickxellomycotina fungi.</title>
        <authorList>
            <person name="Reynolds N.K."/>
            <person name="Stajich J.E."/>
            <person name="Barry K."/>
            <person name="Grigoriev I.V."/>
            <person name="Crous P."/>
            <person name="Smith M.E."/>
        </authorList>
    </citation>
    <scope>NUCLEOTIDE SEQUENCE</scope>
    <source>
        <strain evidence="1">RSA 2271</strain>
    </source>
</reference>
<organism evidence="1 2">
    <name type="scientific">Spiromyces aspiralis</name>
    <dbReference type="NCBI Taxonomy" id="68401"/>
    <lineage>
        <taxon>Eukaryota</taxon>
        <taxon>Fungi</taxon>
        <taxon>Fungi incertae sedis</taxon>
        <taxon>Zoopagomycota</taxon>
        <taxon>Kickxellomycotina</taxon>
        <taxon>Kickxellomycetes</taxon>
        <taxon>Kickxellales</taxon>
        <taxon>Kickxellaceae</taxon>
        <taxon>Spiromyces</taxon>
    </lineage>
</organism>
<name>A0ACC1HQ95_9FUNG</name>